<dbReference type="PANTHER" id="PTHR45913">
    <property type="entry name" value="EPM2A-INTERACTING PROTEIN 1"/>
    <property type="match status" value="1"/>
</dbReference>
<reference evidence="1 2" key="1">
    <citation type="submission" date="2023-02" db="EMBL/GenBank/DDBJ databases">
        <title>LHISI_Scaffold_Assembly.</title>
        <authorList>
            <person name="Stuart O.P."/>
            <person name="Cleave R."/>
            <person name="Magrath M.J.L."/>
            <person name="Mikheyev A.S."/>
        </authorList>
    </citation>
    <scope>NUCLEOTIDE SEQUENCE [LARGE SCALE GENOMIC DNA]</scope>
    <source>
        <strain evidence="1">Daus_M_001</strain>
        <tissue evidence="1">Leg muscle</tissue>
    </source>
</reference>
<protein>
    <recommendedName>
        <fullName evidence="3">Zinc finger BED domain-containing protein 5</fullName>
    </recommendedName>
</protein>
<keyword evidence="2" id="KW-1185">Reference proteome</keyword>
<evidence type="ECO:0000313" key="1">
    <source>
        <dbReference type="EMBL" id="KAJ8886938.1"/>
    </source>
</evidence>
<proteinExistence type="predicted"/>
<evidence type="ECO:0008006" key="3">
    <source>
        <dbReference type="Google" id="ProtNLM"/>
    </source>
</evidence>
<dbReference type="Proteomes" id="UP001159363">
    <property type="component" value="Chromosome X"/>
</dbReference>
<name>A0ABQ9HRC5_9NEOP</name>
<sequence length="129" mass="14699">MLKDWRSRIGHHRKTDIAGLAVLMVFFRYVFLQSFLEGPSSLQTTANQHIGSEIFNILDEFFSSNEIPWENCAYAMMGHNDGVIPKSKAKAKNCSSSHCVLHRHALASRKMPSELMVFLNDAIKIIKYI</sequence>
<comment type="caution">
    <text evidence="1">The sequence shown here is derived from an EMBL/GenBank/DDBJ whole genome shotgun (WGS) entry which is preliminary data.</text>
</comment>
<accession>A0ABQ9HRC5</accession>
<organism evidence="1 2">
    <name type="scientific">Dryococelus australis</name>
    <dbReference type="NCBI Taxonomy" id="614101"/>
    <lineage>
        <taxon>Eukaryota</taxon>
        <taxon>Metazoa</taxon>
        <taxon>Ecdysozoa</taxon>
        <taxon>Arthropoda</taxon>
        <taxon>Hexapoda</taxon>
        <taxon>Insecta</taxon>
        <taxon>Pterygota</taxon>
        <taxon>Neoptera</taxon>
        <taxon>Polyneoptera</taxon>
        <taxon>Phasmatodea</taxon>
        <taxon>Verophasmatodea</taxon>
        <taxon>Anareolatae</taxon>
        <taxon>Phasmatidae</taxon>
        <taxon>Eurycanthinae</taxon>
        <taxon>Dryococelus</taxon>
    </lineage>
</organism>
<dbReference type="PANTHER" id="PTHR45913:SF19">
    <property type="entry name" value="LOW QUALITY PROTEIN: ZINC FINGER BED DOMAIN-CONTAINING PROTEIN 5-LIKE"/>
    <property type="match status" value="1"/>
</dbReference>
<evidence type="ECO:0000313" key="2">
    <source>
        <dbReference type="Proteomes" id="UP001159363"/>
    </source>
</evidence>
<dbReference type="EMBL" id="JARBHB010000004">
    <property type="protein sequence ID" value="KAJ8886938.1"/>
    <property type="molecule type" value="Genomic_DNA"/>
</dbReference>
<gene>
    <name evidence="1" type="ORF">PR048_013152</name>
</gene>